<dbReference type="NCBIfam" id="TIGR00745">
    <property type="entry name" value="apbA_panE"/>
    <property type="match status" value="1"/>
</dbReference>
<dbReference type="EC" id="1.1.1.169" evidence="4 11"/>
<evidence type="ECO:0000256" key="7">
    <source>
        <dbReference type="ARBA" id="ARBA00022857"/>
    </source>
</evidence>
<comment type="caution">
    <text evidence="14">The sequence shown here is derived from an EMBL/GenBank/DDBJ whole genome shotgun (WGS) entry which is preliminary data.</text>
</comment>
<evidence type="ECO:0000256" key="3">
    <source>
        <dbReference type="ARBA" id="ARBA00007870"/>
    </source>
</evidence>
<evidence type="ECO:0000259" key="13">
    <source>
        <dbReference type="Pfam" id="PF08546"/>
    </source>
</evidence>
<dbReference type="Pfam" id="PF02558">
    <property type="entry name" value="ApbA"/>
    <property type="match status" value="1"/>
</dbReference>
<comment type="catalytic activity">
    <reaction evidence="10 11">
        <text>(R)-pantoate + NADP(+) = 2-dehydropantoate + NADPH + H(+)</text>
        <dbReference type="Rhea" id="RHEA:16233"/>
        <dbReference type="ChEBI" id="CHEBI:11561"/>
        <dbReference type="ChEBI" id="CHEBI:15378"/>
        <dbReference type="ChEBI" id="CHEBI:15980"/>
        <dbReference type="ChEBI" id="CHEBI:57783"/>
        <dbReference type="ChEBI" id="CHEBI:58349"/>
        <dbReference type="EC" id="1.1.1.169"/>
    </reaction>
</comment>
<comment type="pathway">
    <text evidence="2 11">Cofactor biosynthesis; (R)-pantothenate biosynthesis; (R)-pantoate from 3-methyl-2-oxobutanoate: step 2/2.</text>
</comment>
<evidence type="ECO:0000313" key="14">
    <source>
        <dbReference type="EMBL" id="RXZ61098.1"/>
    </source>
</evidence>
<dbReference type="Gene3D" id="3.40.50.720">
    <property type="entry name" value="NAD(P)-binding Rossmann-like Domain"/>
    <property type="match status" value="1"/>
</dbReference>
<comment type="function">
    <text evidence="1 11">Catalyzes the NADPH-dependent reduction of ketopantoate into pantoic acid.</text>
</comment>
<comment type="similarity">
    <text evidence="3 11">Belongs to the ketopantoate reductase family.</text>
</comment>
<dbReference type="Proteomes" id="UP000291269">
    <property type="component" value="Unassembled WGS sequence"/>
</dbReference>
<feature type="domain" description="Ketopantoate reductase C-terminal" evidence="13">
    <location>
        <begin position="175"/>
        <end position="317"/>
    </location>
</feature>
<evidence type="ECO:0000256" key="4">
    <source>
        <dbReference type="ARBA" id="ARBA00013014"/>
    </source>
</evidence>
<dbReference type="InterPro" id="IPR013332">
    <property type="entry name" value="KPR_N"/>
</dbReference>
<dbReference type="AlphaFoldDB" id="A0A4Q2K8U3"/>
<protein>
    <recommendedName>
        <fullName evidence="5 11">2-dehydropantoate 2-reductase</fullName>
        <ecNumber evidence="4 11">1.1.1.169</ecNumber>
    </recommendedName>
    <alternativeName>
        <fullName evidence="9 11">Ketopantoate reductase</fullName>
    </alternativeName>
</protein>
<dbReference type="InterPro" id="IPR003710">
    <property type="entry name" value="ApbA"/>
</dbReference>
<dbReference type="OrthoDB" id="9793586at2"/>
<dbReference type="SUPFAM" id="SSF51735">
    <property type="entry name" value="NAD(P)-binding Rossmann-fold domains"/>
    <property type="match status" value="1"/>
</dbReference>
<evidence type="ECO:0000256" key="1">
    <source>
        <dbReference type="ARBA" id="ARBA00002919"/>
    </source>
</evidence>
<evidence type="ECO:0000313" key="15">
    <source>
        <dbReference type="Proteomes" id="UP000291269"/>
    </source>
</evidence>
<dbReference type="Gene3D" id="1.10.1040.10">
    <property type="entry name" value="N-(1-d-carboxylethyl)-l-norvaline Dehydrogenase, domain 2"/>
    <property type="match status" value="1"/>
</dbReference>
<dbReference type="InterPro" id="IPR008927">
    <property type="entry name" value="6-PGluconate_DH-like_C_sf"/>
</dbReference>
<keyword evidence="6 11" id="KW-0566">Pantothenate biosynthesis</keyword>
<dbReference type="Pfam" id="PF08546">
    <property type="entry name" value="ApbA_C"/>
    <property type="match status" value="1"/>
</dbReference>
<dbReference type="InterPro" id="IPR036291">
    <property type="entry name" value="NAD(P)-bd_dom_sf"/>
</dbReference>
<dbReference type="UniPathway" id="UPA00028">
    <property type="reaction ID" value="UER00004"/>
</dbReference>
<feature type="domain" description="Ketopantoate reductase N-terminal" evidence="12">
    <location>
        <begin position="3"/>
        <end position="146"/>
    </location>
</feature>
<keyword evidence="8 11" id="KW-0560">Oxidoreductase</keyword>
<dbReference type="InterPro" id="IPR050838">
    <property type="entry name" value="Ketopantoate_reductase"/>
</dbReference>
<dbReference type="EMBL" id="SDOZ01000002">
    <property type="protein sequence ID" value="RXZ61098.1"/>
    <property type="molecule type" value="Genomic_DNA"/>
</dbReference>
<dbReference type="GO" id="GO:0005737">
    <property type="term" value="C:cytoplasm"/>
    <property type="evidence" value="ECO:0007669"/>
    <property type="project" value="TreeGrafter"/>
</dbReference>
<evidence type="ECO:0000256" key="6">
    <source>
        <dbReference type="ARBA" id="ARBA00022655"/>
    </source>
</evidence>
<dbReference type="InterPro" id="IPR013328">
    <property type="entry name" value="6PGD_dom2"/>
</dbReference>
<keyword evidence="15" id="KW-1185">Reference proteome</keyword>
<name>A0A4Q2K8U3_9FIRM</name>
<evidence type="ECO:0000256" key="5">
    <source>
        <dbReference type="ARBA" id="ARBA00019465"/>
    </source>
</evidence>
<evidence type="ECO:0000256" key="11">
    <source>
        <dbReference type="RuleBase" id="RU362068"/>
    </source>
</evidence>
<dbReference type="GO" id="GO:0015940">
    <property type="term" value="P:pantothenate biosynthetic process"/>
    <property type="evidence" value="ECO:0007669"/>
    <property type="project" value="UniProtKB-UniPathway"/>
</dbReference>
<dbReference type="GO" id="GO:0050661">
    <property type="term" value="F:NADP binding"/>
    <property type="evidence" value="ECO:0007669"/>
    <property type="project" value="TreeGrafter"/>
</dbReference>
<evidence type="ECO:0000256" key="10">
    <source>
        <dbReference type="ARBA" id="ARBA00048793"/>
    </source>
</evidence>
<dbReference type="RefSeq" id="WP_129223439.1">
    <property type="nucleotide sequence ID" value="NZ_SDOZ01000002.1"/>
</dbReference>
<accession>A0A4Q2K8U3</accession>
<organism evidence="14 15">
    <name type="scientific">Candidatus Borkfalkia ceftriaxoniphila</name>
    <dbReference type="NCBI Taxonomy" id="2508949"/>
    <lineage>
        <taxon>Bacteria</taxon>
        <taxon>Bacillati</taxon>
        <taxon>Bacillota</taxon>
        <taxon>Clostridia</taxon>
        <taxon>Christensenellales</taxon>
        <taxon>Christensenellaceae</taxon>
        <taxon>Candidatus Borkfalkia</taxon>
    </lineage>
</organism>
<keyword evidence="7 11" id="KW-0521">NADP</keyword>
<dbReference type="PANTHER" id="PTHR43765:SF2">
    <property type="entry name" value="2-DEHYDROPANTOATE 2-REDUCTASE"/>
    <property type="match status" value="1"/>
</dbReference>
<evidence type="ECO:0000256" key="9">
    <source>
        <dbReference type="ARBA" id="ARBA00032024"/>
    </source>
</evidence>
<proteinExistence type="inferred from homology"/>
<evidence type="ECO:0000259" key="12">
    <source>
        <dbReference type="Pfam" id="PF02558"/>
    </source>
</evidence>
<gene>
    <name evidence="14" type="ORF">ESZ91_01575</name>
</gene>
<dbReference type="PANTHER" id="PTHR43765">
    <property type="entry name" value="2-DEHYDROPANTOATE 2-REDUCTASE-RELATED"/>
    <property type="match status" value="1"/>
</dbReference>
<evidence type="ECO:0000256" key="2">
    <source>
        <dbReference type="ARBA" id="ARBA00004994"/>
    </source>
</evidence>
<evidence type="ECO:0000256" key="8">
    <source>
        <dbReference type="ARBA" id="ARBA00023002"/>
    </source>
</evidence>
<dbReference type="GO" id="GO:0008677">
    <property type="term" value="F:2-dehydropantoate 2-reductase activity"/>
    <property type="evidence" value="ECO:0007669"/>
    <property type="project" value="UniProtKB-EC"/>
</dbReference>
<dbReference type="InterPro" id="IPR013752">
    <property type="entry name" value="KPA_reductase"/>
</dbReference>
<reference evidence="14 15" key="1">
    <citation type="journal article" date="2019" name="Gut">
        <title>Antibiotics-induced monodominance of a novel gut bacterial order.</title>
        <authorList>
            <person name="Hildebrand F."/>
            <person name="Moitinho-Silva L."/>
            <person name="Blasche S."/>
            <person name="Jahn M.T."/>
            <person name="Gossmann T.I."/>
            <person name="Heuerta-Cepas J."/>
            <person name="Hercog R."/>
            <person name="Luetge M."/>
            <person name="Bahram M."/>
            <person name="Pryszlak A."/>
            <person name="Alves R.J."/>
            <person name="Waszak S.M."/>
            <person name="Zhu A."/>
            <person name="Ye L."/>
            <person name="Costea P.I."/>
            <person name="Aalvink S."/>
            <person name="Belzer C."/>
            <person name="Forslund S.K."/>
            <person name="Sunagawa S."/>
            <person name="Hentschel U."/>
            <person name="Merten C."/>
            <person name="Patil K.R."/>
            <person name="Benes V."/>
            <person name="Bork P."/>
        </authorList>
    </citation>
    <scope>NUCLEOTIDE SEQUENCE [LARGE SCALE GENOMIC DNA]</scope>
    <source>
        <strain evidence="14 15">HDS1380</strain>
    </source>
</reference>
<dbReference type="SUPFAM" id="SSF48179">
    <property type="entry name" value="6-phosphogluconate dehydrogenase C-terminal domain-like"/>
    <property type="match status" value="1"/>
</dbReference>
<sequence length="335" mass="36841">MKVAIYGAGAMGTVLGAYIAKAGVDIDLINRNEKHVAALKEKGAHIIGTVDFTQKVNALLPSEMSEKYDIILLMTKQRYNGEIVAFLKDYLKEDGALCTCQNGLPEFKIAEMIGAERTLGCAIAWGATFHGEGVSELTSAPDALTFSLGAFGKGNHLQDVKDLLEKMGEVIVEENFIGARWSKLLINSAFSGLSTVTGATFGDISKKKESRKVAQRIMKECIDVAKAADIRIEPVQGHKIDKLFDYRGAFKKAISFALIPVAMKKHGKLISSMLQDLRHGKKCEIDFINGVVCEFGRKYNVPTPFNDKTVEIVHAIEEGEFPIDFANIKLYKELF</sequence>